<protein>
    <submittedName>
        <fullName evidence="1">Uncharacterized protein</fullName>
    </submittedName>
</protein>
<sequence length="96" mass="10477">MSNIKGLGLPSIGLAGNPLYPMQPLALKCEALTVNEHVHKSAREGHEDRYDRFHRRGFDPVPGLGYTWYGGGSGRTEGSGFSTSTWEAIMEANRGI</sequence>
<dbReference type="AlphaFoldDB" id="U4L3D2"/>
<reference evidence="1 2" key="1">
    <citation type="journal article" date="2013" name="PLoS Genet.">
        <title>The genome and development-dependent transcriptomes of Pyronema confluens: a window into fungal evolution.</title>
        <authorList>
            <person name="Traeger S."/>
            <person name="Altegoer F."/>
            <person name="Freitag M."/>
            <person name="Gabaldon T."/>
            <person name="Kempken F."/>
            <person name="Kumar A."/>
            <person name="Marcet-Houben M."/>
            <person name="Poggeler S."/>
            <person name="Stajich J.E."/>
            <person name="Nowrousian M."/>
        </authorList>
    </citation>
    <scope>NUCLEOTIDE SEQUENCE [LARGE SCALE GENOMIC DNA]</scope>
    <source>
        <strain evidence="2">CBS 100304</strain>
        <tissue evidence="1">Vegetative mycelium</tissue>
    </source>
</reference>
<keyword evidence="2" id="KW-1185">Reference proteome</keyword>
<gene>
    <name evidence="1" type="ORF">PCON_10140</name>
</gene>
<organism evidence="1 2">
    <name type="scientific">Pyronema omphalodes (strain CBS 100304)</name>
    <name type="common">Pyronema confluens</name>
    <dbReference type="NCBI Taxonomy" id="1076935"/>
    <lineage>
        <taxon>Eukaryota</taxon>
        <taxon>Fungi</taxon>
        <taxon>Dikarya</taxon>
        <taxon>Ascomycota</taxon>
        <taxon>Pezizomycotina</taxon>
        <taxon>Pezizomycetes</taxon>
        <taxon>Pezizales</taxon>
        <taxon>Pyronemataceae</taxon>
        <taxon>Pyronema</taxon>
    </lineage>
</organism>
<dbReference type="EMBL" id="HF935553">
    <property type="protein sequence ID" value="CCX10546.1"/>
    <property type="molecule type" value="Genomic_DNA"/>
</dbReference>
<evidence type="ECO:0000313" key="1">
    <source>
        <dbReference type="EMBL" id="CCX10546.1"/>
    </source>
</evidence>
<accession>U4L3D2</accession>
<dbReference type="Proteomes" id="UP000018144">
    <property type="component" value="Unassembled WGS sequence"/>
</dbReference>
<name>U4L3D2_PYROM</name>
<proteinExistence type="predicted"/>
<evidence type="ECO:0000313" key="2">
    <source>
        <dbReference type="Proteomes" id="UP000018144"/>
    </source>
</evidence>